<keyword evidence="1" id="KW-0732">Signal</keyword>
<dbReference type="STRING" id="181874.A0A409W8L8"/>
<dbReference type="Proteomes" id="UP000284842">
    <property type="component" value="Unassembled WGS sequence"/>
</dbReference>
<evidence type="ECO:0000256" key="1">
    <source>
        <dbReference type="SAM" id="SignalP"/>
    </source>
</evidence>
<feature type="signal peptide" evidence="1">
    <location>
        <begin position="1"/>
        <end position="17"/>
    </location>
</feature>
<dbReference type="SUPFAM" id="SSF49777">
    <property type="entry name" value="PEBP-like"/>
    <property type="match status" value="1"/>
</dbReference>
<name>A0A409W8L8_9AGAR</name>
<sequence length="180" mass="19402">MRFSILSLGSLFAAVVAQDVSVGQVRKAFDNANIPQDIHITFNPQTLLEVTFPQSGAPPITIHAGEQLPRQDTAGPPLFSLRALSQKQPLEPAHPHAPQQQPLTRGPFVIATVDPDAPTPQSPTVAQIRHFLGGNFFLEGDRLVNRTAAISEFLQPTPPAGSDAHRSVSVLIIIVQRMNG</sequence>
<dbReference type="InterPro" id="IPR036610">
    <property type="entry name" value="PEBP-like_sf"/>
</dbReference>
<dbReference type="AlphaFoldDB" id="A0A409W8L8"/>
<gene>
    <name evidence="2" type="ORF">CVT24_002906</name>
</gene>
<protein>
    <submittedName>
        <fullName evidence="2">Uncharacterized protein</fullName>
    </submittedName>
</protein>
<feature type="chain" id="PRO_5019295927" evidence="1">
    <location>
        <begin position="18"/>
        <end position="180"/>
    </location>
</feature>
<reference evidence="2 3" key="1">
    <citation type="journal article" date="2018" name="Evol. Lett.">
        <title>Horizontal gene cluster transfer increased hallucinogenic mushroom diversity.</title>
        <authorList>
            <person name="Reynolds H.T."/>
            <person name="Vijayakumar V."/>
            <person name="Gluck-Thaler E."/>
            <person name="Korotkin H.B."/>
            <person name="Matheny P.B."/>
            <person name="Slot J.C."/>
        </authorList>
    </citation>
    <scope>NUCLEOTIDE SEQUENCE [LARGE SCALE GENOMIC DNA]</scope>
    <source>
        <strain evidence="2 3">2629</strain>
    </source>
</reference>
<evidence type="ECO:0000313" key="2">
    <source>
        <dbReference type="EMBL" id="PPQ74848.1"/>
    </source>
</evidence>
<dbReference type="EMBL" id="NHTK01005721">
    <property type="protein sequence ID" value="PPQ74848.1"/>
    <property type="molecule type" value="Genomic_DNA"/>
</dbReference>
<organism evidence="2 3">
    <name type="scientific">Panaeolus cyanescens</name>
    <dbReference type="NCBI Taxonomy" id="181874"/>
    <lineage>
        <taxon>Eukaryota</taxon>
        <taxon>Fungi</taxon>
        <taxon>Dikarya</taxon>
        <taxon>Basidiomycota</taxon>
        <taxon>Agaricomycotina</taxon>
        <taxon>Agaricomycetes</taxon>
        <taxon>Agaricomycetidae</taxon>
        <taxon>Agaricales</taxon>
        <taxon>Agaricineae</taxon>
        <taxon>Galeropsidaceae</taxon>
        <taxon>Panaeolus</taxon>
    </lineage>
</organism>
<dbReference type="Gene3D" id="3.90.280.10">
    <property type="entry name" value="PEBP-like"/>
    <property type="match status" value="1"/>
</dbReference>
<dbReference type="InParanoid" id="A0A409W8L8"/>
<proteinExistence type="predicted"/>
<evidence type="ECO:0000313" key="3">
    <source>
        <dbReference type="Proteomes" id="UP000284842"/>
    </source>
</evidence>
<accession>A0A409W8L8</accession>
<keyword evidence="3" id="KW-1185">Reference proteome</keyword>
<dbReference type="OrthoDB" id="2506647at2759"/>
<comment type="caution">
    <text evidence="2">The sequence shown here is derived from an EMBL/GenBank/DDBJ whole genome shotgun (WGS) entry which is preliminary data.</text>
</comment>